<evidence type="ECO:0000313" key="1">
    <source>
        <dbReference type="EMBL" id="SVD17164.1"/>
    </source>
</evidence>
<feature type="non-terminal residue" evidence="1">
    <location>
        <position position="48"/>
    </location>
</feature>
<accession>A0A382T4T4</accession>
<proteinExistence type="predicted"/>
<protein>
    <submittedName>
        <fullName evidence="1">Uncharacterized protein</fullName>
    </submittedName>
</protein>
<sequence length="48" mass="5776">MPRGTIRVLALRVEFCFKLCHTFCQFVWRFLLLKTTICTENSLHLFEI</sequence>
<dbReference type="AlphaFoldDB" id="A0A382T4T4"/>
<organism evidence="1">
    <name type="scientific">marine metagenome</name>
    <dbReference type="NCBI Taxonomy" id="408172"/>
    <lineage>
        <taxon>unclassified sequences</taxon>
        <taxon>metagenomes</taxon>
        <taxon>ecological metagenomes</taxon>
    </lineage>
</organism>
<dbReference type="EMBL" id="UINC01133936">
    <property type="protein sequence ID" value="SVD17164.1"/>
    <property type="molecule type" value="Genomic_DNA"/>
</dbReference>
<gene>
    <name evidence="1" type="ORF">METZ01_LOCUS370018</name>
</gene>
<reference evidence="1" key="1">
    <citation type="submission" date="2018-05" db="EMBL/GenBank/DDBJ databases">
        <authorList>
            <person name="Lanie J.A."/>
            <person name="Ng W.-L."/>
            <person name="Kazmierczak K.M."/>
            <person name="Andrzejewski T.M."/>
            <person name="Davidsen T.M."/>
            <person name="Wayne K.J."/>
            <person name="Tettelin H."/>
            <person name="Glass J.I."/>
            <person name="Rusch D."/>
            <person name="Podicherti R."/>
            <person name="Tsui H.-C.T."/>
            <person name="Winkler M.E."/>
        </authorList>
    </citation>
    <scope>NUCLEOTIDE SEQUENCE</scope>
</reference>
<name>A0A382T4T4_9ZZZZ</name>